<keyword evidence="7 11" id="KW-1133">Transmembrane helix</keyword>
<keyword evidence="5 11" id="KW-0812">Transmembrane</keyword>
<dbReference type="CDD" id="cd06582">
    <property type="entry name" value="TM_PBP1_LivH_like"/>
    <property type="match status" value="1"/>
</dbReference>
<dbReference type="InterPro" id="IPR052157">
    <property type="entry name" value="BCAA_transport_permease"/>
</dbReference>
<feature type="transmembrane region" description="Helical" evidence="11">
    <location>
        <begin position="403"/>
        <end position="421"/>
    </location>
</feature>
<evidence type="ECO:0000256" key="7">
    <source>
        <dbReference type="ARBA" id="ARBA00022989"/>
    </source>
</evidence>
<keyword evidence="8 11" id="KW-0472">Membrane</keyword>
<dbReference type="GO" id="GO:0015808">
    <property type="term" value="P:L-alanine transport"/>
    <property type="evidence" value="ECO:0007669"/>
    <property type="project" value="TreeGrafter"/>
</dbReference>
<evidence type="ECO:0000256" key="8">
    <source>
        <dbReference type="ARBA" id="ARBA00023136"/>
    </source>
</evidence>
<feature type="transmembrane region" description="Helical" evidence="11">
    <location>
        <begin position="198"/>
        <end position="217"/>
    </location>
</feature>
<keyword evidence="12" id="KW-0732">Signal</keyword>
<dbReference type="Pfam" id="PF02653">
    <property type="entry name" value="BPD_transp_2"/>
    <property type="match status" value="1"/>
</dbReference>
<evidence type="ECO:0000313" key="14">
    <source>
        <dbReference type="Proteomes" id="UP000319516"/>
    </source>
</evidence>
<feature type="transmembrane region" description="Helical" evidence="11">
    <location>
        <begin position="247"/>
        <end position="270"/>
    </location>
</feature>
<protein>
    <submittedName>
        <fullName evidence="13">Amino acid/amide ABC transporter membrane protein 1 (HAAT family)</fullName>
    </submittedName>
</protein>
<dbReference type="InterPro" id="IPR001851">
    <property type="entry name" value="ABC_transp_permease"/>
</dbReference>
<evidence type="ECO:0000256" key="6">
    <source>
        <dbReference type="ARBA" id="ARBA00022970"/>
    </source>
</evidence>
<accession>A0A542YSP2</accession>
<keyword evidence="4" id="KW-0997">Cell inner membrane</keyword>
<keyword evidence="14" id="KW-1185">Reference proteome</keyword>
<dbReference type="GO" id="GO:0042941">
    <property type="term" value="P:D-alanine transmembrane transport"/>
    <property type="evidence" value="ECO:0007669"/>
    <property type="project" value="TreeGrafter"/>
</dbReference>
<keyword evidence="3" id="KW-1003">Cell membrane</keyword>
<dbReference type="Proteomes" id="UP000319516">
    <property type="component" value="Unassembled WGS sequence"/>
</dbReference>
<evidence type="ECO:0000256" key="11">
    <source>
        <dbReference type="SAM" id="Phobius"/>
    </source>
</evidence>
<proteinExistence type="inferred from homology"/>
<feature type="chain" id="PRO_5022082389" evidence="12">
    <location>
        <begin position="26"/>
        <end position="480"/>
    </location>
</feature>
<reference evidence="13 14" key="1">
    <citation type="submission" date="2019-06" db="EMBL/GenBank/DDBJ databases">
        <title>Sequencing the genomes of 1000 actinobacteria strains.</title>
        <authorList>
            <person name="Klenk H.-P."/>
        </authorList>
    </citation>
    <scope>NUCLEOTIDE SEQUENCE [LARGE SCALE GENOMIC DNA]</scope>
    <source>
        <strain evidence="13 14">DSM 12335</strain>
    </source>
</reference>
<feature type="transmembrane region" description="Helical" evidence="11">
    <location>
        <begin position="332"/>
        <end position="349"/>
    </location>
</feature>
<feature type="transmembrane region" description="Helical" evidence="11">
    <location>
        <begin position="282"/>
        <end position="304"/>
    </location>
</feature>
<comment type="caution">
    <text evidence="13">The sequence shown here is derived from an EMBL/GenBank/DDBJ whole genome shotgun (WGS) entry which is preliminary data.</text>
</comment>
<dbReference type="GO" id="GO:0015188">
    <property type="term" value="F:L-isoleucine transmembrane transporter activity"/>
    <property type="evidence" value="ECO:0007669"/>
    <property type="project" value="TreeGrafter"/>
</dbReference>
<dbReference type="PANTHER" id="PTHR11795">
    <property type="entry name" value="BRANCHED-CHAIN AMINO ACID TRANSPORT SYSTEM PERMEASE PROTEIN LIVH"/>
    <property type="match status" value="1"/>
</dbReference>
<feature type="transmembrane region" description="Helical" evidence="11">
    <location>
        <begin position="454"/>
        <end position="473"/>
    </location>
</feature>
<keyword evidence="2" id="KW-0813">Transport</keyword>
<dbReference type="EMBL" id="VFOP01000001">
    <property type="protein sequence ID" value="TQL51071.1"/>
    <property type="molecule type" value="Genomic_DNA"/>
</dbReference>
<dbReference type="RefSeq" id="WP_228393011.1">
    <property type="nucleotide sequence ID" value="NZ_BAAAIK010000007.1"/>
</dbReference>
<gene>
    <name evidence="13" type="ORF">FB467_2205</name>
</gene>
<evidence type="ECO:0000256" key="10">
    <source>
        <dbReference type="SAM" id="MobiDB-lite"/>
    </source>
</evidence>
<evidence type="ECO:0000313" key="13">
    <source>
        <dbReference type="EMBL" id="TQL51071.1"/>
    </source>
</evidence>
<dbReference type="PANTHER" id="PTHR11795:SF371">
    <property type="entry name" value="HIGH-AFFINITY BRANCHED-CHAIN AMINO ACID TRANSPORT SYSTEM PERMEASE PROTEIN LIVH"/>
    <property type="match status" value="1"/>
</dbReference>
<sequence>MRARLLALLAVLFLGGVLLVPGASAATLAGGTVDRVSTLPPAPLQAASPLPALRSAVQATAAADNASATAGDEAEEEAAESLKGTIRGPDRDPIVGLVVTVTQDGTEIGSGETNDKGQWEVPLPGPGNYAASVDPEALPEGVTFRTEGGDTVTGVTVRPGAHQNVVFQLVAEGDDGAPAAGDSGGGLAGRVAQLLVEGVKFGAIIAITAVGLSLVFGTTRLINFAHGEFVTFGAVAAYYLSSGGGPLPLVIAAVLAMGLTALLAGGIEIAVWRPMRRKSTGLIQMFIVAIGLSLLLRHIIQVIFGPSRRQYDEYALQSSWDLGLFRITPRDAVITLLAFVVLAAVAIMLQRTRIGKAMRAVNDNGDLARASGIDVDRVVLIVWLLGGGLAGLGGVLYGLSERVYPEMGFVLLLMMFAAVILGGLGSAYGAMVGALCIGIITQLSNLWFPSSLQYMWALLVMILVLLFRPQGLLGRRERVG</sequence>
<organism evidence="13 14">
    <name type="scientific">Ornithinicoccus hortensis</name>
    <dbReference type="NCBI Taxonomy" id="82346"/>
    <lineage>
        <taxon>Bacteria</taxon>
        <taxon>Bacillati</taxon>
        <taxon>Actinomycetota</taxon>
        <taxon>Actinomycetes</taxon>
        <taxon>Micrococcales</taxon>
        <taxon>Intrasporangiaceae</taxon>
        <taxon>Ornithinicoccus</taxon>
    </lineage>
</organism>
<feature type="transmembrane region" description="Helical" evidence="11">
    <location>
        <begin position="224"/>
        <end position="241"/>
    </location>
</feature>
<comment type="subcellular location">
    <subcellularLocation>
        <location evidence="1">Cell membrane</location>
        <topology evidence="1">Multi-pass membrane protein</topology>
    </subcellularLocation>
</comment>
<evidence type="ECO:0000256" key="3">
    <source>
        <dbReference type="ARBA" id="ARBA00022475"/>
    </source>
</evidence>
<evidence type="ECO:0000256" key="4">
    <source>
        <dbReference type="ARBA" id="ARBA00022519"/>
    </source>
</evidence>
<evidence type="ECO:0000256" key="12">
    <source>
        <dbReference type="SAM" id="SignalP"/>
    </source>
</evidence>
<evidence type="ECO:0000256" key="5">
    <source>
        <dbReference type="ARBA" id="ARBA00022692"/>
    </source>
</evidence>
<dbReference type="GO" id="GO:0015190">
    <property type="term" value="F:L-leucine transmembrane transporter activity"/>
    <property type="evidence" value="ECO:0007669"/>
    <property type="project" value="TreeGrafter"/>
</dbReference>
<evidence type="ECO:0000256" key="1">
    <source>
        <dbReference type="ARBA" id="ARBA00004651"/>
    </source>
</evidence>
<keyword evidence="6" id="KW-0029">Amino-acid transport</keyword>
<evidence type="ECO:0000256" key="9">
    <source>
        <dbReference type="ARBA" id="ARBA00037998"/>
    </source>
</evidence>
<dbReference type="GO" id="GO:0005304">
    <property type="term" value="F:L-valine transmembrane transporter activity"/>
    <property type="evidence" value="ECO:0007669"/>
    <property type="project" value="TreeGrafter"/>
</dbReference>
<dbReference type="GO" id="GO:0015192">
    <property type="term" value="F:L-phenylalanine transmembrane transporter activity"/>
    <property type="evidence" value="ECO:0007669"/>
    <property type="project" value="TreeGrafter"/>
</dbReference>
<comment type="similarity">
    <text evidence="9">Belongs to the binding-protein-dependent transport system permease family. LivHM subfamily.</text>
</comment>
<dbReference type="AlphaFoldDB" id="A0A542YSP2"/>
<feature type="signal peptide" evidence="12">
    <location>
        <begin position="1"/>
        <end position="25"/>
    </location>
</feature>
<feature type="region of interest" description="Disordered" evidence="10">
    <location>
        <begin position="64"/>
        <end position="89"/>
    </location>
</feature>
<dbReference type="GO" id="GO:1903806">
    <property type="term" value="P:L-isoleucine import across plasma membrane"/>
    <property type="evidence" value="ECO:0007669"/>
    <property type="project" value="TreeGrafter"/>
</dbReference>
<feature type="transmembrane region" description="Helical" evidence="11">
    <location>
        <begin position="378"/>
        <end position="397"/>
    </location>
</feature>
<evidence type="ECO:0000256" key="2">
    <source>
        <dbReference type="ARBA" id="ARBA00022448"/>
    </source>
</evidence>
<dbReference type="GO" id="GO:0005886">
    <property type="term" value="C:plasma membrane"/>
    <property type="evidence" value="ECO:0007669"/>
    <property type="project" value="UniProtKB-SubCell"/>
</dbReference>
<name>A0A542YSP2_9MICO</name>